<dbReference type="PANTHER" id="PTHR42790">
    <property type="entry name" value="AMINOTRANSFERASE"/>
    <property type="match status" value="1"/>
</dbReference>
<evidence type="ECO:0000256" key="2">
    <source>
        <dbReference type="ARBA" id="ARBA00007441"/>
    </source>
</evidence>
<dbReference type="PANTHER" id="PTHR42790:SF19">
    <property type="entry name" value="KYNURENINE_ALPHA-AMINOADIPATE AMINOTRANSFERASE, MITOCHONDRIAL"/>
    <property type="match status" value="1"/>
</dbReference>
<evidence type="ECO:0000256" key="5">
    <source>
        <dbReference type="ARBA" id="ARBA00022679"/>
    </source>
</evidence>
<dbReference type="InterPro" id="IPR015422">
    <property type="entry name" value="PyrdxlP-dep_Trfase_small"/>
</dbReference>
<keyword evidence="6" id="KW-0663">Pyridoxal phosphate</keyword>
<evidence type="ECO:0000313" key="9">
    <source>
        <dbReference type="Proteomes" id="UP000292685"/>
    </source>
</evidence>
<dbReference type="FunFam" id="3.40.640.10:FF:000053">
    <property type="entry name" value="Aminotransferase, class I"/>
    <property type="match status" value="1"/>
</dbReference>
<protein>
    <submittedName>
        <fullName evidence="8">DNA-binding transcriptional MocR family regulator</fullName>
    </submittedName>
</protein>
<feature type="domain" description="Aminotransferase class I/classII large" evidence="7">
    <location>
        <begin position="30"/>
        <end position="384"/>
    </location>
</feature>
<dbReference type="RefSeq" id="WP_242607553.1">
    <property type="nucleotide sequence ID" value="NZ_SHLA01000001.1"/>
</dbReference>
<dbReference type="Gene3D" id="3.40.640.10">
    <property type="entry name" value="Type I PLP-dependent aspartate aminotransferase-like (Major domain)"/>
    <property type="match status" value="1"/>
</dbReference>
<reference evidence="8 9" key="1">
    <citation type="submission" date="2019-02" db="EMBL/GenBank/DDBJ databases">
        <title>Sequencing the genomes of 1000 actinobacteria strains.</title>
        <authorList>
            <person name="Klenk H.-P."/>
        </authorList>
    </citation>
    <scope>NUCLEOTIDE SEQUENCE [LARGE SCALE GENOMIC DNA]</scope>
    <source>
        <strain evidence="8 9">DSM 17364</strain>
    </source>
</reference>
<dbReference type="InterPro" id="IPR004839">
    <property type="entry name" value="Aminotransferase_I/II_large"/>
</dbReference>
<dbReference type="AlphaFoldDB" id="A0A4V6MGF7"/>
<evidence type="ECO:0000256" key="4">
    <source>
        <dbReference type="ARBA" id="ARBA00022576"/>
    </source>
</evidence>
<dbReference type="CDD" id="cd00609">
    <property type="entry name" value="AAT_like"/>
    <property type="match status" value="1"/>
</dbReference>
<evidence type="ECO:0000256" key="3">
    <source>
        <dbReference type="ARBA" id="ARBA00011738"/>
    </source>
</evidence>
<keyword evidence="4" id="KW-0032">Aminotransferase</keyword>
<evidence type="ECO:0000259" key="7">
    <source>
        <dbReference type="Pfam" id="PF00155"/>
    </source>
</evidence>
<evidence type="ECO:0000313" key="8">
    <source>
        <dbReference type="EMBL" id="RZU62146.1"/>
    </source>
</evidence>
<dbReference type="InterPro" id="IPR015421">
    <property type="entry name" value="PyrdxlP-dep_Trfase_major"/>
</dbReference>
<dbReference type="SUPFAM" id="SSF53383">
    <property type="entry name" value="PLP-dependent transferases"/>
    <property type="match status" value="1"/>
</dbReference>
<dbReference type="GO" id="GO:0030170">
    <property type="term" value="F:pyridoxal phosphate binding"/>
    <property type="evidence" value="ECO:0007669"/>
    <property type="project" value="InterPro"/>
</dbReference>
<evidence type="ECO:0000256" key="1">
    <source>
        <dbReference type="ARBA" id="ARBA00001933"/>
    </source>
</evidence>
<dbReference type="InterPro" id="IPR050859">
    <property type="entry name" value="Class-I_PLP-dep_aminotransf"/>
</dbReference>
<comment type="cofactor">
    <cofactor evidence="1">
        <name>pyridoxal 5'-phosphate</name>
        <dbReference type="ChEBI" id="CHEBI:597326"/>
    </cofactor>
</comment>
<sequence length="405" mass="43652">MSHLFLSDAAVGYLPSPVRDVWELSMQPGMISLAGGNPDLRLSDTRWMAEAAARAITDHGDEVLQYGSGTGLSGLREAIVELMAAEAVTAPADSVQVTAGSQMALDLITKLLFTRGDTILAEGPTYVGALGVFGGAGVRVEHVDMDDDGLRPDALRERIDELTRQGRAPRALYTIPNFHNPTGISLAAERRPEIVEICREAGVPIIEDNPYGLLRFEERQVPPLHSFDPELVIYLGSFSKIIAPGLRVGWASAPTWLRRPLQLASEANVICASVLSQDLARTFVTRGGWREGVAGAAAEYALRARALNDTLSPLLPAGAELTRPAGGFFSWVTLPEGWSAVDLLENAVDEHVVFVPGASFYADGTGSRRLRLAYSLEAPLQLEEGARRLGRALERYGSVLAGTRR</sequence>
<accession>A0A4V6MGF7</accession>
<organism evidence="8 9">
    <name type="scientific">Zhihengliuella halotolerans</name>
    <dbReference type="NCBI Taxonomy" id="370736"/>
    <lineage>
        <taxon>Bacteria</taxon>
        <taxon>Bacillati</taxon>
        <taxon>Actinomycetota</taxon>
        <taxon>Actinomycetes</taxon>
        <taxon>Micrococcales</taxon>
        <taxon>Micrococcaceae</taxon>
        <taxon>Zhihengliuella</taxon>
    </lineage>
</organism>
<proteinExistence type="inferred from homology"/>
<dbReference type="Proteomes" id="UP000292685">
    <property type="component" value="Unassembled WGS sequence"/>
</dbReference>
<dbReference type="EMBL" id="SHLA01000001">
    <property type="protein sequence ID" value="RZU62146.1"/>
    <property type="molecule type" value="Genomic_DNA"/>
</dbReference>
<comment type="similarity">
    <text evidence="2">Belongs to the class-I pyridoxal-phosphate-dependent aminotransferase family.</text>
</comment>
<keyword evidence="8" id="KW-0238">DNA-binding</keyword>
<gene>
    <name evidence="8" type="ORF">EV380_1735</name>
</gene>
<dbReference type="GO" id="GO:0008483">
    <property type="term" value="F:transaminase activity"/>
    <property type="evidence" value="ECO:0007669"/>
    <property type="project" value="UniProtKB-KW"/>
</dbReference>
<dbReference type="GO" id="GO:1901605">
    <property type="term" value="P:alpha-amino acid metabolic process"/>
    <property type="evidence" value="ECO:0007669"/>
    <property type="project" value="TreeGrafter"/>
</dbReference>
<dbReference type="Pfam" id="PF00155">
    <property type="entry name" value="Aminotran_1_2"/>
    <property type="match status" value="1"/>
</dbReference>
<dbReference type="InterPro" id="IPR015424">
    <property type="entry name" value="PyrdxlP-dep_Trfase"/>
</dbReference>
<comment type="subunit">
    <text evidence="3">Homodimer.</text>
</comment>
<evidence type="ECO:0000256" key="6">
    <source>
        <dbReference type="ARBA" id="ARBA00022898"/>
    </source>
</evidence>
<name>A0A4V6MGF7_9MICC</name>
<dbReference type="GO" id="GO:0003677">
    <property type="term" value="F:DNA binding"/>
    <property type="evidence" value="ECO:0007669"/>
    <property type="project" value="UniProtKB-KW"/>
</dbReference>
<comment type="caution">
    <text evidence="8">The sequence shown here is derived from an EMBL/GenBank/DDBJ whole genome shotgun (WGS) entry which is preliminary data.</text>
</comment>
<keyword evidence="9" id="KW-1185">Reference proteome</keyword>
<keyword evidence="5" id="KW-0808">Transferase</keyword>
<dbReference type="Gene3D" id="3.90.1150.10">
    <property type="entry name" value="Aspartate Aminotransferase, domain 1"/>
    <property type="match status" value="1"/>
</dbReference>